<dbReference type="PROSITE" id="PS01187">
    <property type="entry name" value="EGF_CA"/>
    <property type="match status" value="1"/>
</dbReference>
<feature type="non-terminal residue" evidence="15">
    <location>
        <position position="1427"/>
    </location>
</feature>
<evidence type="ECO:0000256" key="3">
    <source>
        <dbReference type="ARBA" id="ARBA00022583"/>
    </source>
</evidence>
<dbReference type="InterPro" id="IPR002172">
    <property type="entry name" value="LDrepeatLR_classA_rpt"/>
</dbReference>
<dbReference type="InterPro" id="IPR011042">
    <property type="entry name" value="6-blade_b-propeller_TolB-like"/>
</dbReference>
<dbReference type="SUPFAM" id="SSF57424">
    <property type="entry name" value="LDL receptor-like module"/>
    <property type="match status" value="5"/>
</dbReference>
<dbReference type="GO" id="GO:0006897">
    <property type="term" value="P:endocytosis"/>
    <property type="evidence" value="ECO:0007669"/>
    <property type="project" value="UniProtKB-KW"/>
</dbReference>
<keyword evidence="4" id="KW-0812">Transmembrane</keyword>
<comment type="subcellular location">
    <subcellularLocation>
        <location evidence="1">Membrane</location>
        <topology evidence="1">Single-pass type I membrane protein</topology>
    </subcellularLocation>
</comment>
<comment type="caution">
    <text evidence="11">Lacks conserved residue(s) required for the propagation of feature annotation.</text>
</comment>
<feature type="non-terminal residue" evidence="15">
    <location>
        <position position="1"/>
    </location>
</feature>
<keyword evidence="5" id="KW-0677">Repeat</keyword>
<dbReference type="InterPro" id="IPR036055">
    <property type="entry name" value="LDL_receptor-like_sf"/>
</dbReference>
<feature type="disulfide bond" evidence="11">
    <location>
        <begin position="922"/>
        <end position="937"/>
    </location>
</feature>
<gene>
    <name evidence="15" type="ORF">RRG08_003460</name>
</gene>
<feature type="region of interest" description="Disordered" evidence="12">
    <location>
        <begin position="191"/>
        <end position="301"/>
    </location>
</feature>
<keyword evidence="16" id="KW-1185">Reference proteome</keyword>
<dbReference type="GO" id="GO:0005886">
    <property type="term" value="C:plasma membrane"/>
    <property type="evidence" value="ECO:0007669"/>
    <property type="project" value="TreeGrafter"/>
</dbReference>
<feature type="chain" id="PRO_5042260722" description="EGF-like domain-containing protein" evidence="13">
    <location>
        <begin position="20"/>
        <end position="1427"/>
    </location>
</feature>
<dbReference type="PROSITE" id="PS50068">
    <property type="entry name" value="LDLRA_2"/>
    <property type="match status" value="5"/>
</dbReference>
<keyword evidence="6" id="KW-1133">Transmembrane helix</keyword>
<name>A0AAE1B681_9GAST</name>
<dbReference type="InterPro" id="IPR051221">
    <property type="entry name" value="LDLR-related"/>
</dbReference>
<evidence type="ECO:0000256" key="10">
    <source>
        <dbReference type="ARBA" id="ARBA00023180"/>
    </source>
</evidence>
<feature type="disulfide bond" evidence="11">
    <location>
        <begin position="810"/>
        <end position="822"/>
    </location>
</feature>
<feature type="region of interest" description="Disordered" evidence="12">
    <location>
        <begin position="95"/>
        <end position="116"/>
    </location>
</feature>
<dbReference type="PANTHER" id="PTHR22722">
    <property type="entry name" value="LOW-DENSITY LIPOPROTEIN RECEPTOR-RELATED PROTEIN 2-RELATED"/>
    <property type="match status" value="1"/>
</dbReference>
<evidence type="ECO:0000259" key="14">
    <source>
        <dbReference type="PROSITE" id="PS01186"/>
    </source>
</evidence>
<protein>
    <recommendedName>
        <fullName evidence="14">EGF-like domain-containing protein</fullName>
    </recommendedName>
</protein>
<keyword evidence="10" id="KW-0325">Glycoprotein</keyword>
<dbReference type="SMART" id="SM00135">
    <property type="entry name" value="LY"/>
    <property type="match status" value="2"/>
</dbReference>
<keyword evidence="2" id="KW-0245">EGF-like domain</keyword>
<dbReference type="InterPro" id="IPR001881">
    <property type="entry name" value="EGF-like_Ca-bd_dom"/>
</dbReference>
<feature type="compositionally biased region" description="Polar residues" evidence="12">
    <location>
        <begin position="228"/>
        <end position="239"/>
    </location>
</feature>
<dbReference type="GO" id="GO:0005509">
    <property type="term" value="F:calcium ion binding"/>
    <property type="evidence" value="ECO:0007669"/>
    <property type="project" value="InterPro"/>
</dbReference>
<feature type="compositionally biased region" description="Polar residues" evidence="12">
    <location>
        <begin position="511"/>
        <end position="528"/>
    </location>
</feature>
<accession>A0AAE1B681</accession>
<evidence type="ECO:0000256" key="8">
    <source>
        <dbReference type="ARBA" id="ARBA00023157"/>
    </source>
</evidence>
<feature type="signal peptide" evidence="13">
    <location>
        <begin position="1"/>
        <end position="19"/>
    </location>
</feature>
<dbReference type="InterPro" id="IPR018097">
    <property type="entry name" value="EGF_Ca-bd_CS"/>
</dbReference>
<dbReference type="Gene3D" id="2.120.10.30">
    <property type="entry name" value="TolB, C-terminal domain"/>
    <property type="match status" value="2"/>
</dbReference>
<dbReference type="PRINTS" id="PR00261">
    <property type="entry name" value="LDLRECEPTOR"/>
</dbReference>
<proteinExistence type="predicted"/>
<feature type="compositionally biased region" description="Polar residues" evidence="12">
    <location>
        <begin position="104"/>
        <end position="116"/>
    </location>
</feature>
<feature type="compositionally biased region" description="Low complexity" evidence="12">
    <location>
        <begin position="271"/>
        <end position="284"/>
    </location>
</feature>
<feature type="compositionally biased region" description="Low complexity" evidence="12">
    <location>
        <begin position="192"/>
        <end position="225"/>
    </location>
</feature>
<organism evidence="15 16">
    <name type="scientific">Elysia crispata</name>
    <name type="common">lettuce slug</name>
    <dbReference type="NCBI Taxonomy" id="231223"/>
    <lineage>
        <taxon>Eukaryota</taxon>
        <taxon>Metazoa</taxon>
        <taxon>Spiralia</taxon>
        <taxon>Lophotrochozoa</taxon>
        <taxon>Mollusca</taxon>
        <taxon>Gastropoda</taxon>
        <taxon>Heterobranchia</taxon>
        <taxon>Euthyneura</taxon>
        <taxon>Panpulmonata</taxon>
        <taxon>Sacoglossa</taxon>
        <taxon>Placobranchoidea</taxon>
        <taxon>Plakobranchidae</taxon>
        <taxon>Elysia</taxon>
    </lineage>
</organism>
<comment type="caution">
    <text evidence="15">The sequence shown here is derived from an EMBL/GenBank/DDBJ whole genome shotgun (WGS) entry which is preliminary data.</text>
</comment>
<dbReference type="Gene3D" id="4.10.400.10">
    <property type="entry name" value="Low-density Lipoprotein Receptor"/>
    <property type="match status" value="5"/>
</dbReference>
<feature type="domain" description="EGF-like" evidence="14">
    <location>
        <begin position="1076"/>
        <end position="1091"/>
    </location>
</feature>
<feature type="compositionally biased region" description="Polar residues" evidence="12">
    <location>
        <begin position="246"/>
        <end position="264"/>
    </location>
</feature>
<evidence type="ECO:0000256" key="5">
    <source>
        <dbReference type="ARBA" id="ARBA00022737"/>
    </source>
</evidence>
<evidence type="ECO:0000256" key="9">
    <source>
        <dbReference type="ARBA" id="ARBA00023170"/>
    </source>
</evidence>
<evidence type="ECO:0000256" key="1">
    <source>
        <dbReference type="ARBA" id="ARBA00004479"/>
    </source>
</evidence>
<evidence type="ECO:0000256" key="4">
    <source>
        <dbReference type="ARBA" id="ARBA00022692"/>
    </source>
</evidence>
<dbReference type="CDD" id="cd00054">
    <property type="entry name" value="EGF_CA"/>
    <property type="match status" value="1"/>
</dbReference>
<dbReference type="InterPro" id="IPR023415">
    <property type="entry name" value="LDLR_class-A_CS"/>
</dbReference>
<evidence type="ECO:0000256" key="11">
    <source>
        <dbReference type="PROSITE-ProRule" id="PRU00124"/>
    </source>
</evidence>
<dbReference type="Pfam" id="PF00057">
    <property type="entry name" value="Ldl_recept_a"/>
    <property type="match status" value="4"/>
</dbReference>
<reference evidence="15" key="1">
    <citation type="journal article" date="2023" name="G3 (Bethesda)">
        <title>A reference genome for the long-term kleptoplast-retaining sea slug Elysia crispata morphotype clarki.</title>
        <authorList>
            <person name="Eastman K.E."/>
            <person name="Pendleton A.L."/>
            <person name="Shaikh M.A."/>
            <person name="Suttiyut T."/>
            <person name="Ogas R."/>
            <person name="Tomko P."/>
            <person name="Gavelis G."/>
            <person name="Widhalm J.R."/>
            <person name="Wisecaver J.H."/>
        </authorList>
    </citation>
    <scope>NUCLEOTIDE SEQUENCE</scope>
    <source>
        <strain evidence="15">ECLA1</strain>
    </source>
</reference>
<feature type="disulfide bond" evidence="11">
    <location>
        <begin position="790"/>
        <end position="805"/>
    </location>
</feature>
<evidence type="ECO:0000256" key="2">
    <source>
        <dbReference type="ARBA" id="ARBA00022536"/>
    </source>
</evidence>
<dbReference type="PROSITE" id="PS01209">
    <property type="entry name" value="LDLRA_1"/>
    <property type="match status" value="2"/>
</dbReference>
<dbReference type="SMART" id="SM00181">
    <property type="entry name" value="EGF"/>
    <property type="match status" value="4"/>
</dbReference>
<keyword evidence="13" id="KW-0732">Signal</keyword>
<feature type="disulfide bond" evidence="11">
    <location>
        <begin position="817"/>
        <end position="835"/>
    </location>
</feature>
<keyword evidence="8 11" id="KW-1015">Disulfide bond</keyword>
<evidence type="ECO:0000313" key="15">
    <source>
        <dbReference type="EMBL" id="KAK3800604.1"/>
    </source>
</evidence>
<keyword evidence="9" id="KW-0675">Receptor</keyword>
<dbReference type="FunFam" id="2.10.25.10:FF:000009">
    <property type="entry name" value="Low-density lipoprotein receptor isoform 1"/>
    <property type="match status" value="1"/>
</dbReference>
<dbReference type="SMART" id="SM00179">
    <property type="entry name" value="EGF_CA"/>
    <property type="match status" value="1"/>
</dbReference>
<keyword evidence="3" id="KW-0254">Endocytosis</keyword>
<feature type="disulfide bond" evidence="11">
    <location>
        <begin position="875"/>
        <end position="890"/>
    </location>
</feature>
<dbReference type="Gene3D" id="2.10.25.10">
    <property type="entry name" value="Laminin"/>
    <property type="match status" value="2"/>
</dbReference>
<evidence type="ECO:0000256" key="6">
    <source>
        <dbReference type="ARBA" id="ARBA00022989"/>
    </source>
</evidence>
<evidence type="ECO:0000256" key="13">
    <source>
        <dbReference type="SAM" id="SignalP"/>
    </source>
</evidence>
<dbReference type="InterPro" id="IPR000033">
    <property type="entry name" value="LDLR_classB_rpt"/>
</dbReference>
<dbReference type="InterPro" id="IPR000742">
    <property type="entry name" value="EGF"/>
</dbReference>
<dbReference type="PROSITE" id="PS01186">
    <property type="entry name" value="EGF_2"/>
    <property type="match status" value="1"/>
</dbReference>
<dbReference type="SUPFAM" id="SSF63825">
    <property type="entry name" value="YWTD domain"/>
    <property type="match status" value="2"/>
</dbReference>
<feature type="disulfide bond" evidence="11">
    <location>
        <begin position="986"/>
        <end position="1004"/>
    </location>
</feature>
<feature type="disulfide bond" evidence="11">
    <location>
        <begin position="998"/>
        <end position="1013"/>
    </location>
</feature>
<dbReference type="EMBL" id="JAWDGP010000429">
    <property type="protein sequence ID" value="KAK3800604.1"/>
    <property type="molecule type" value="Genomic_DNA"/>
</dbReference>
<dbReference type="Proteomes" id="UP001283361">
    <property type="component" value="Unassembled WGS sequence"/>
</dbReference>
<feature type="region of interest" description="Disordered" evidence="12">
    <location>
        <begin position="511"/>
        <end position="542"/>
    </location>
</feature>
<evidence type="ECO:0000256" key="12">
    <source>
        <dbReference type="SAM" id="MobiDB-lite"/>
    </source>
</evidence>
<dbReference type="CDD" id="cd00112">
    <property type="entry name" value="LDLa"/>
    <property type="match status" value="4"/>
</dbReference>
<dbReference type="SMART" id="SM00192">
    <property type="entry name" value="LDLa"/>
    <property type="match status" value="5"/>
</dbReference>
<keyword evidence="7" id="KW-0472">Membrane</keyword>
<dbReference type="Pfam" id="PF14670">
    <property type="entry name" value="FXa_inhibition"/>
    <property type="match status" value="2"/>
</dbReference>
<dbReference type="SUPFAM" id="SSF57196">
    <property type="entry name" value="EGF/Laminin"/>
    <property type="match status" value="3"/>
</dbReference>
<evidence type="ECO:0000313" key="16">
    <source>
        <dbReference type="Proteomes" id="UP001283361"/>
    </source>
</evidence>
<evidence type="ECO:0000256" key="7">
    <source>
        <dbReference type="ARBA" id="ARBA00023136"/>
    </source>
</evidence>
<sequence>HIYFSAFSSLLLLPSPLQPLNPTSSTSPKLPPPFNLSTPLPPPLPNFLPPSTSQPHFLHLSQTSFLPLQPSQPHFLHLSQTSFLPLPASRPHFPPPLPNFLPPSTSQPLHSSTSPKLPSSPFNLIGHFLHLFISSPANLSASHFLTLSQASFLPLQPLQPHHSSPLPNFALPFSLSTCSLHPNFASLPLQPLNPTSSTSPKLPSSPFNPSTPTSSTSPQTSFLPLQPLNPTSLHPSPQTSLPPPFNLSTPFSTSPKLHSPSTSRPPHLSRTTQTSFTPPSTSQPHFLHLSQNFLPPPSTTQPLIPPPLPNFPSPPPSTSQPHFLHLSPKLPSSPFNLSFLPPLPNFLPPPLTLQHPLPPPLPNFLSPSTSQPHFLHLSQTSFLPPSTSQPHFLHLSQTSFLPPSTSQPHFLHLSQTSFLPPSTSQPLIPPPLPNFLPPPFNLSTPLPPPLPNFLPPPFNLSTPLPPPLPNFLPPSTSQPHFLHLSQTSFLPPSTSQPHFLHLSQTSFLPPSTSQPHFLHLSQTSSPLQPLNPTSSTSPKLPPPFNLSTPLPPPLPNFLPPPFNLSTPLPPPLPNFPSPPPVPHRTLYISELSGAPTIESCHQDGSDCLTLVSSNLARPNALAVKGDHLIWTDSGSGEVNSVDIHTQRVTHHAFGRYLPHSPAVSDNVLLWTEQRRDVFFYVHLHGQGEHGYEVEEPTQIRTGRLGAASIVVARPHQGTASEQAPVFNSCAVNNGGCEHLCLPSLHTVTCLCSDGFVLLPDETGCQREEVAACAGFMCEDNTRCIYDEQLCDFHLDCDDGSDEIDCPEMPCDIHEFQCSSGTCIPYNYLCDEEEDCEDGRDEEEGVCQEIRVRLTCAPSEWLCASGLECVHQGFLCDDDDDCYDGSDELDCLSLHNENGTLKCQPGYYHCVISKQCTSGYWRCDGEVDCLHGEDEEACPAESCPPLHYTCSSGQCVQDHRDCGQTAVTTTTPAAKIEDLSCVGKFQCSSDECVEQGQVCDGAADCLDGSDERNCKITCKNFRTCSHMCLETNHGPECVCYSGYQMNDKHICEDIDECQTQNGGCSQLCENRRGGFHCKCLDGFSIERDRRRCKATFSRPTLYVGTSEGIVEFHLDREAPSGEVVIHTVDTPVMLDINPHTGDVYWIQKSHPGLRRGAEPISVLYRSNMKASPPAAEVPLLTVDASVRDIALDWLSGNLFLLSEKDVVFDNQSGRARQLRLQVVCAGVHVRTVAVDNYLTSGTTSQGLVTHPGRRLLFYIAGQELLSRWMDGSNRKLVTKRLGVSPSGLSLDYPTERFYWVEKSDDSDGTLYVCNLDGSNMYPVAKTGIPVLYMDVFEGLAYTSNPTTKCVHTFQTYSMAETEHSQQHLHLVRGHRWKKEAERRGQRSFYKVNQPWRRIMVVECKGQASLKNFHHAGPVKLTHQLKQPL</sequence>
<dbReference type="GO" id="GO:0043235">
    <property type="term" value="C:receptor complex"/>
    <property type="evidence" value="ECO:0007669"/>
    <property type="project" value="TreeGrafter"/>
</dbReference>